<evidence type="ECO:0000259" key="2">
    <source>
        <dbReference type="Pfam" id="PF13439"/>
    </source>
</evidence>
<dbReference type="EMBL" id="CP008746">
    <property type="protein sequence ID" value="AKJ39838.1"/>
    <property type="molecule type" value="Genomic_DNA"/>
</dbReference>
<dbReference type="Proteomes" id="UP000035331">
    <property type="component" value="Chromosome"/>
</dbReference>
<sequence length="385" mass="43901">MTKLLMLITSLAGGGAERVASELSLNLSPNIERKIVTLTNKVSYPSNEPPISMNIKSGNRFFLNILYALFVGTIKYKKYLNNYNPDFSLSFLILDNIINIISTSLNKNIKTVVSVHIALSMKFQKFKLNKIVTKLIGIFYNRADLIIAVSEGVKTELITDFNITPDKIIVAYNPVDCMKIKKLSSEDIYDEEWFNEDIPIIINVGRLTQQKGQWHLIRSFSKVRQTEKCRLIIRGNGESKPYLDTIIKDFGLSKDVKFLDWKENPFKYISKAAFFVSSSLWEALPYALTETMACGCPVIATDCKYGPKEILGDGEFGILVPTMDGLFHDSHSLTKEEQMLAEKMTFLLQNKDMRIKYAEKSILRARDFDTSKTIEVYNKIFLENN</sequence>
<dbReference type="GO" id="GO:0016757">
    <property type="term" value="F:glycosyltransferase activity"/>
    <property type="evidence" value="ECO:0007669"/>
    <property type="project" value="InterPro"/>
</dbReference>
<reference evidence="4" key="1">
    <citation type="submission" date="2014-06" db="EMBL/GenBank/DDBJ databases">
        <title>The complete genome sequence of Methanosarcina barkeri CM1.</title>
        <authorList>
            <consortium name="Pastoral Greenhouse Gas Research Consortium"/>
            <person name="Lambie S.C."/>
            <person name="Leahy S.C."/>
            <person name="Kelly W.J."/>
            <person name="Li D."/>
            <person name="Reilly K."/>
            <person name="Attwood G.T."/>
            <person name="Altermann E."/>
        </authorList>
    </citation>
    <scope>NUCLEOTIDE SEQUENCE [LARGE SCALE GENOMIC DNA]</scope>
    <source>
        <strain evidence="4">CM1</strain>
    </source>
</reference>
<proteinExistence type="predicted"/>
<name>A0A0G3CIV2_METBA</name>
<gene>
    <name evidence="3" type="ORF">MCM1_2841</name>
</gene>
<dbReference type="Pfam" id="PF13439">
    <property type="entry name" value="Glyco_transf_4"/>
    <property type="match status" value="1"/>
</dbReference>
<dbReference type="Gene3D" id="3.40.50.2000">
    <property type="entry name" value="Glycogen Phosphorylase B"/>
    <property type="match status" value="2"/>
</dbReference>
<dbReference type="InterPro" id="IPR001296">
    <property type="entry name" value="Glyco_trans_1"/>
</dbReference>
<protein>
    <submittedName>
        <fullName evidence="3">Glycosyl transferase GT4 family</fullName>
    </submittedName>
</protein>
<organism evidence="3 4">
    <name type="scientific">Methanosarcina barkeri CM1</name>
    <dbReference type="NCBI Taxonomy" id="796385"/>
    <lineage>
        <taxon>Archaea</taxon>
        <taxon>Methanobacteriati</taxon>
        <taxon>Methanobacteriota</taxon>
        <taxon>Stenosarchaea group</taxon>
        <taxon>Methanomicrobia</taxon>
        <taxon>Methanosarcinales</taxon>
        <taxon>Methanosarcinaceae</taxon>
        <taxon>Methanosarcina</taxon>
    </lineage>
</organism>
<dbReference type="RefSeq" id="WP_048176960.1">
    <property type="nucleotide sequence ID" value="NZ_CP008746.1"/>
</dbReference>
<dbReference type="GeneID" id="24886551"/>
<feature type="domain" description="Glycosyltransferase subfamily 4-like N-terminal" evidence="2">
    <location>
        <begin position="14"/>
        <end position="177"/>
    </location>
</feature>
<dbReference type="InterPro" id="IPR028098">
    <property type="entry name" value="Glyco_trans_4-like_N"/>
</dbReference>
<evidence type="ECO:0000313" key="3">
    <source>
        <dbReference type="EMBL" id="AKJ39838.1"/>
    </source>
</evidence>
<keyword evidence="3" id="KW-0808">Transferase</keyword>
<dbReference type="SUPFAM" id="SSF53756">
    <property type="entry name" value="UDP-Glycosyltransferase/glycogen phosphorylase"/>
    <property type="match status" value="1"/>
</dbReference>
<dbReference type="AlphaFoldDB" id="A0A0G3CIV2"/>
<dbReference type="Pfam" id="PF00534">
    <property type="entry name" value="Glycos_transf_1"/>
    <property type="match status" value="1"/>
</dbReference>
<reference evidence="3 4" key="2">
    <citation type="journal article" date="2015" name="Stand. Genomic Sci.">
        <title>The complete genome sequence of the rumen methanogen Methanosarcina barkeri CM1.</title>
        <authorList>
            <person name="Lambie S.C."/>
            <person name="Kelly W.J."/>
            <person name="Leahy S.C."/>
            <person name="Li D."/>
            <person name="Reilly K."/>
            <person name="McAllister T.A."/>
            <person name="Valle E.R."/>
            <person name="Attwood G.T."/>
            <person name="Altermann E."/>
        </authorList>
    </citation>
    <scope>NUCLEOTIDE SEQUENCE [LARGE SCALE GENOMIC DNA]</scope>
    <source>
        <strain evidence="3 4">CM1</strain>
    </source>
</reference>
<accession>A0A0G3CIV2</accession>
<dbReference type="CDD" id="cd03811">
    <property type="entry name" value="GT4_GT28_WabH-like"/>
    <property type="match status" value="1"/>
</dbReference>
<evidence type="ECO:0000313" key="4">
    <source>
        <dbReference type="Proteomes" id="UP000035331"/>
    </source>
</evidence>
<evidence type="ECO:0000259" key="1">
    <source>
        <dbReference type="Pfam" id="PF00534"/>
    </source>
</evidence>
<dbReference type="PANTHER" id="PTHR12526:SF630">
    <property type="entry name" value="GLYCOSYLTRANSFERASE"/>
    <property type="match status" value="1"/>
</dbReference>
<dbReference type="PANTHER" id="PTHR12526">
    <property type="entry name" value="GLYCOSYLTRANSFERASE"/>
    <property type="match status" value="1"/>
</dbReference>
<dbReference type="PATRIC" id="fig|796385.3.peg.3490"/>
<feature type="domain" description="Glycosyl transferase family 1" evidence="1">
    <location>
        <begin position="192"/>
        <end position="360"/>
    </location>
</feature>